<dbReference type="InterPro" id="IPR002347">
    <property type="entry name" value="SDR_fam"/>
</dbReference>
<organism evidence="2 3">
    <name type="scientific">Cryptolaemus montrouzieri</name>
    <dbReference type="NCBI Taxonomy" id="559131"/>
    <lineage>
        <taxon>Eukaryota</taxon>
        <taxon>Metazoa</taxon>
        <taxon>Ecdysozoa</taxon>
        <taxon>Arthropoda</taxon>
        <taxon>Hexapoda</taxon>
        <taxon>Insecta</taxon>
        <taxon>Pterygota</taxon>
        <taxon>Neoptera</taxon>
        <taxon>Endopterygota</taxon>
        <taxon>Coleoptera</taxon>
        <taxon>Polyphaga</taxon>
        <taxon>Cucujiformia</taxon>
        <taxon>Coccinelloidea</taxon>
        <taxon>Coccinellidae</taxon>
        <taxon>Scymninae</taxon>
        <taxon>Scymnini</taxon>
        <taxon>Cryptolaemus</taxon>
    </lineage>
</organism>
<sequence length="322" mass="36258">MFYIICLIFIVLYLCIRIFIDRKSDSVTCLVGKTAIVTGGNSGLGYETSLLLASRGCRVIIADRENGVKSRDEIIRATSNPNILYKYLDLSSAKEVRQFAADICKSEEKIDILINNAGISVSPKFLTEDGINAVMQINYFGAFLLTHLLMNLLKASGSARIVFLGSVSIFFHNLRLDNLNLKNYDEKSELIKVYANSKLCNVLAAQEFGRRIQKFGITANSVDPGAVRTRIFRLAEEIHYSLFFKILKNLVLFPLGQEPFSGAQTIFHVASSKELENKTGGHYSFLSSWFKPSVLRDQEFCDEIWKKTEQLVGLQPEEKLIQ</sequence>
<keyword evidence="1" id="KW-0560">Oxidoreductase</keyword>
<dbReference type="AlphaFoldDB" id="A0ABD2MPW5"/>
<protein>
    <submittedName>
        <fullName evidence="2">Uncharacterized protein</fullName>
    </submittedName>
</protein>
<evidence type="ECO:0000313" key="3">
    <source>
        <dbReference type="Proteomes" id="UP001516400"/>
    </source>
</evidence>
<dbReference type="EMBL" id="JABFTP020000021">
    <property type="protein sequence ID" value="KAL3268358.1"/>
    <property type="molecule type" value="Genomic_DNA"/>
</dbReference>
<reference evidence="2 3" key="1">
    <citation type="journal article" date="2021" name="BMC Biol.">
        <title>Horizontally acquired antibacterial genes associated with adaptive radiation of ladybird beetles.</title>
        <authorList>
            <person name="Li H.S."/>
            <person name="Tang X.F."/>
            <person name="Huang Y.H."/>
            <person name="Xu Z.Y."/>
            <person name="Chen M.L."/>
            <person name="Du X.Y."/>
            <person name="Qiu B.Y."/>
            <person name="Chen P.T."/>
            <person name="Zhang W."/>
            <person name="Slipinski A."/>
            <person name="Escalona H.E."/>
            <person name="Waterhouse R.M."/>
            <person name="Zwick A."/>
            <person name="Pang H."/>
        </authorList>
    </citation>
    <scope>NUCLEOTIDE SEQUENCE [LARGE SCALE GENOMIC DNA]</scope>
    <source>
        <strain evidence="2">SYSU2018</strain>
    </source>
</reference>
<evidence type="ECO:0000313" key="2">
    <source>
        <dbReference type="EMBL" id="KAL3268358.1"/>
    </source>
</evidence>
<keyword evidence="3" id="KW-1185">Reference proteome</keyword>
<dbReference type="SUPFAM" id="SSF51735">
    <property type="entry name" value="NAD(P)-binding Rossmann-fold domains"/>
    <property type="match status" value="1"/>
</dbReference>
<dbReference type="Proteomes" id="UP001516400">
    <property type="component" value="Unassembled WGS sequence"/>
</dbReference>
<dbReference type="Pfam" id="PF00106">
    <property type="entry name" value="adh_short"/>
    <property type="match status" value="1"/>
</dbReference>
<dbReference type="Gene3D" id="3.40.50.720">
    <property type="entry name" value="NAD(P)-binding Rossmann-like Domain"/>
    <property type="match status" value="1"/>
</dbReference>
<accession>A0ABD2MPW5</accession>
<proteinExistence type="predicted"/>
<evidence type="ECO:0000256" key="1">
    <source>
        <dbReference type="ARBA" id="ARBA00023002"/>
    </source>
</evidence>
<dbReference type="PANTHER" id="PTHR43157:SF31">
    <property type="entry name" value="PHOSPHATIDYLINOSITOL-GLYCAN BIOSYNTHESIS CLASS F PROTEIN"/>
    <property type="match status" value="1"/>
</dbReference>
<dbReference type="InterPro" id="IPR036291">
    <property type="entry name" value="NAD(P)-bd_dom_sf"/>
</dbReference>
<dbReference type="PANTHER" id="PTHR43157">
    <property type="entry name" value="PHOSPHATIDYLINOSITOL-GLYCAN BIOSYNTHESIS CLASS F PROTEIN-RELATED"/>
    <property type="match status" value="1"/>
</dbReference>
<dbReference type="GO" id="GO:0016491">
    <property type="term" value="F:oxidoreductase activity"/>
    <property type="evidence" value="ECO:0007669"/>
    <property type="project" value="UniProtKB-KW"/>
</dbReference>
<gene>
    <name evidence="2" type="ORF">HHI36_007474</name>
</gene>
<comment type="caution">
    <text evidence="2">The sequence shown here is derived from an EMBL/GenBank/DDBJ whole genome shotgun (WGS) entry which is preliminary data.</text>
</comment>
<name>A0ABD2MPW5_9CUCU</name>
<dbReference type="PRINTS" id="PR00081">
    <property type="entry name" value="GDHRDH"/>
</dbReference>